<dbReference type="AlphaFoldDB" id="A0A4Z2BTJ5"/>
<organism evidence="2 3">
    <name type="scientific">Takifugu bimaculatus</name>
    <dbReference type="NCBI Taxonomy" id="433685"/>
    <lineage>
        <taxon>Eukaryota</taxon>
        <taxon>Metazoa</taxon>
        <taxon>Chordata</taxon>
        <taxon>Craniata</taxon>
        <taxon>Vertebrata</taxon>
        <taxon>Euteleostomi</taxon>
        <taxon>Actinopterygii</taxon>
        <taxon>Neopterygii</taxon>
        <taxon>Teleostei</taxon>
        <taxon>Neoteleostei</taxon>
        <taxon>Acanthomorphata</taxon>
        <taxon>Eupercaria</taxon>
        <taxon>Tetraodontiformes</taxon>
        <taxon>Tetradontoidea</taxon>
        <taxon>Tetraodontidae</taxon>
        <taxon>Takifugu</taxon>
    </lineage>
</organism>
<evidence type="ECO:0000313" key="2">
    <source>
        <dbReference type="EMBL" id="TNM95555.1"/>
    </source>
</evidence>
<sequence length="130" mass="14694">MALQNPKGSLLSSSGSSEPHGSSSIVNVNVISPEKIQTRLQNLGSNLQNKSNDIEVLAVDLQRETLINFLSLEFDSEFQFDSSVKTLLSRLPKQRYLKSICDELHRFKIAKKVGVVVLYSYRDDYYKILV</sequence>
<evidence type="ECO:0000313" key="3">
    <source>
        <dbReference type="Proteomes" id="UP000516260"/>
    </source>
</evidence>
<proteinExistence type="predicted"/>
<reference evidence="2 3" key="1">
    <citation type="submission" date="2019-04" db="EMBL/GenBank/DDBJ databases">
        <title>The sequence and de novo assembly of Takifugu bimaculatus genome using PacBio and Hi-C technologies.</title>
        <authorList>
            <person name="Xu P."/>
            <person name="Liu B."/>
            <person name="Zhou Z."/>
        </authorList>
    </citation>
    <scope>NUCLEOTIDE SEQUENCE [LARGE SCALE GENOMIC DNA]</scope>
    <source>
        <strain evidence="2">TB-2018</strain>
        <tissue evidence="2">Muscle</tissue>
    </source>
</reference>
<keyword evidence="3" id="KW-1185">Reference proteome</keyword>
<name>A0A4Z2BTJ5_9TELE</name>
<feature type="region of interest" description="Disordered" evidence="1">
    <location>
        <begin position="1"/>
        <end position="23"/>
    </location>
</feature>
<protein>
    <submittedName>
        <fullName evidence="2">Uncharacterized protein</fullName>
    </submittedName>
</protein>
<comment type="caution">
    <text evidence="2">The sequence shown here is derived from an EMBL/GenBank/DDBJ whole genome shotgun (WGS) entry which is preliminary data.</text>
</comment>
<gene>
    <name evidence="2" type="ORF">fugu_016638</name>
</gene>
<dbReference type="EMBL" id="SWLE01000010">
    <property type="protein sequence ID" value="TNM95555.1"/>
    <property type="molecule type" value="Genomic_DNA"/>
</dbReference>
<feature type="compositionally biased region" description="Low complexity" evidence="1">
    <location>
        <begin position="8"/>
        <end position="23"/>
    </location>
</feature>
<dbReference type="Proteomes" id="UP000516260">
    <property type="component" value="Chromosome 18"/>
</dbReference>
<accession>A0A4Z2BTJ5</accession>
<evidence type="ECO:0000256" key="1">
    <source>
        <dbReference type="SAM" id="MobiDB-lite"/>
    </source>
</evidence>